<evidence type="ECO:0000313" key="1">
    <source>
        <dbReference type="EMBL" id="MFD1194881.1"/>
    </source>
</evidence>
<dbReference type="InterPro" id="IPR021719">
    <property type="entry name" value="Prot_inh_I78"/>
</dbReference>
<dbReference type="RefSeq" id="WP_380790930.1">
    <property type="nucleotide sequence ID" value="NZ_JBHTKR010000003.1"/>
</dbReference>
<evidence type="ECO:0000313" key="2">
    <source>
        <dbReference type="Proteomes" id="UP001597151"/>
    </source>
</evidence>
<dbReference type="Pfam" id="PF11720">
    <property type="entry name" value="Inhibitor_I78"/>
    <property type="match status" value="1"/>
</dbReference>
<name>A0ABW3TEH6_9RHOB</name>
<accession>A0ABW3TEH6</accession>
<gene>
    <name evidence="1" type="ORF">ACFQ3C_09385</name>
</gene>
<dbReference type="Gene3D" id="3.30.10.10">
    <property type="entry name" value="Trypsin Inhibitor V, subunit A"/>
    <property type="match status" value="1"/>
</dbReference>
<organism evidence="1 2">
    <name type="scientific">Seohaeicola saemankumensis</name>
    <dbReference type="NCBI Taxonomy" id="481181"/>
    <lineage>
        <taxon>Bacteria</taxon>
        <taxon>Pseudomonadati</taxon>
        <taxon>Pseudomonadota</taxon>
        <taxon>Alphaproteobacteria</taxon>
        <taxon>Rhodobacterales</taxon>
        <taxon>Roseobacteraceae</taxon>
        <taxon>Seohaeicola</taxon>
    </lineage>
</organism>
<sequence>MGYNAPAAFGAILFLMACMPENPATDSAAAAQAAAQAAAVPPADACGAATLQSLVGQPVVDQDFSGIGTAQRIMADGSPMTMDYRADRLNVTYDGKGRITRIWCG</sequence>
<dbReference type="Proteomes" id="UP001597151">
    <property type="component" value="Unassembled WGS sequence"/>
</dbReference>
<comment type="caution">
    <text evidence="1">The sequence shown here is derived from an EMBL/GenBank/DDBJ whole genome shotgun (WGS) entry which is preliminary data.</text>
</comment>
<keyword evidence="2" id="KW-1185">Reference proteome</keyword>
<reference evidence="2" key="1">
    <citation type="journal article" date="2019" name="Int. J. Syst. Evol. Microbiol.">
        <title>The Global Catalogue of Microorganisms (GCM) 10K type strain sequencing project: providing services to taxonomists for standard genome sequencing and annotation.</title>
        <authorList>
            <consortium name="The Broad Institute Genomics Platform"/>
            <consortium name="The Broad Institute Genome Sequencing Center for Infectious Disease"/>
            <person name="Wu L."/>
            <person name="Ma J."/>
        </authorList>
    </citation>
    <scope>NUCLEOTIDE SEQUENCE [LARGE SCALE GENOMIC DNA]</scope>
    <source>
        <strain evidence="2">CCUG 55328</strain>
    </source>
</reference>
<protein>
    <submittedName>
        <fullName evidence="1">I78 family peptidase inhibitor</fullName>
    </submittedName>
</protein>
<dbReference type="EMBL" id="JBHTKR010000003">
    <property type="protein sequence ID" value="MFD1194881.1"/>
    <property type="molecule type" value="Genomic_DNA"/>
</dbReference>
<proteinExistence type="predicted"/>